<reference evidence="1 2" key="1">
    <citation type="submission" date="2018-10" db="EMBL/GenBank/DDBJ databases">
        <title>Draft Genome Sequence of Bacteroides sp. KCTC 15687.</title>
        <authorList>
            <person name="Yu S.Y."/>
            <person name="Kim J.S."/>
            <person name="Oh B.S."/>
            <person name="Park S.H."/>
            <person name="Kang S.W."/>
            <person name="Park J.E."/>
            <person name="Choi S.H."/>
            <person name="Han K.I."/>
            <person name="Lee K.C."/>
            <person name="Eom M.K."/>
            <person name="Suh M.K."/>
            <person name="Lee D.H."/>
            <person name="Yoon H."/>
            <person name="Kim B."/>
            <person name="Yang S.J."/>
            <person name="Lee J.S."/>
            <person name="Lee J.H."/>
        </authorList>
    </citation>
    <scope>NUCLEOTIDE SEQUENCE [LARGE SCALE GENOMIC DNA]</scope>
    <source>
        <strain evidence="1 2">KCTC 15687</strain>
    </source>
</reference>
<dbReference type="Proteomes" id="UP000288079">
    <property type="component" value="Unassembled WGS sequence"/>
</dbReference>
<dbReference type="RefSeq" id="WP_125042926.1">
    <property type="nucleotide sequence ID" value="NZ_BHWB01000026.1"/>
</dbReference>
<comment type="caution">
    <text evidence="1">The sequence shown here is derived from an EMBL/GenBank/DDBJ whole genome shotgun (WGS) entry which is preliminary data.</text>
</comment>
<dbReference type="Pfam" id="PF12987">
    <property type="entry name" value="DUF3871"/>
    <property type="match status" value="1"/>
</dbReference>
<name>A0A401M139_9BACE</name>
<dbReference type="AlphaFoldDB" id="A0A401M139"/>
<keyword evidence="2" id="KW-1185">Reference proteome</keyword>
<proteinExistence type="predicted"/>
<dbReference type="EMBL" id="BHWB01000026">
    <property type="protein sequence ID" value="GCB37488.1"/>
    <property type="molecule type" value="Genomic_DNA"/>
</dbReference>
<dbReference type="OrthoDB" id="995338at2"/>
<dbReference type="InterPro" id="IPR024353">
    <property type="entry name" value="DUF3871"/>
</dbReference>
<sequence>METNLSIIPQTGMAAMRRNILDQEIEDAVIVEPNVIVEEEHPHFIESNTNEITLEELKNKCVVPVFGDNSLTISHQNFIEKVYQAANDCFLGEQLGNIECRVSHPVIGRLPTALHKKASELREDEKTLFYQRMAFCFEIKSISKTLNGEEVHLCIGGVRSYHEENLYSRKSPEKFKIFIGYRVKVCSNLMLTCDGLKEKLEAMSDLDIYQSAIKLFTSFEPEVNLRLLENLGRTRLTIQQYCQLIGRLRLYQVLPLSEQKELPTILLVDSQINAATKGFVSNENFGERGLGSISCWQLMQLLNEAAKSSYIDKWLERNQNATDIAIGIQKALTGEDNSFSWFLS</sequence>
<organism evidence="1 2">
    <name type="scientific">Bacteroides faecalis</name>
    <dbReference type="NCBI Taxonomy" id="2447885"/>
    <lineage>
        <taxon>Bacteria</taxon>
        <taxon>Pseudomonadati</taxon>
        <taxon>Bacteroidota</taxon>
        <taxon>Bacteroidia</taxon>
        <taxon>Bacteroidales</taxon>
        <taxon>Bacteroidaceae</taxon>
        <taxon>Bacteroides</taxon>
    </lineage>
</organism>
<evidence type="ECO:0008006" key="3">
    <source>
        <dbReference type="Google" id="ProtNLM"/>
    </source>
</evidence>
<evidence type="ECO:0000313" key="2">
    <source>
        <dbReference type="Proteomes" id="UP000288079"/>
    </source>
</evidence>
<protein>
    <recommendedName>
        <fullName evidence="3">DUF3871 domain-containing protein</fullName>
    </recommendedName>
</protein>
<gene>
    <name evidence="1" type="ORF">KGMB02408_44330</name>
</gene>
<accession>A0A401M139</accession>
<evidence type="ECO:0000313" key="1">
    <source>
        <dbReference type="EMBL" id="GCB37488.1"/>
    </source>
</evidence>